<dbReference type="PANTHER" id="PTHR30349:SF82">
    <property type="entry name" value="INTEGRASE_RECOMBINASE YOEC-RELATED"/>
    <property type="match status" value="1"/>
</dbReference>
<dbReference type="KEGG" id="psil:PMA3_20610"/>
<dbReference type="Gene3D" id="1.10.443.10">
    <property type="entry name" value="Intergrase catalytic core"/>
    <property type="match status" value="1"/>
</dbReference>
<accession>A0A191YXF0</accession>
<name>A0A191YXF0_9PSED</name>
<dbReference type="InterPro" id="IPR013762">
    <property type="entry name" value="Integrase-like_cat_sf"/>
</dbReference>
<dbReference type="InterPro" id="IPR002104">
    <property type="entry name" value="Integrase_catalytic"/>
</dbReference>
<dbReference type="OrthoDB" id="9788852at2"/>
<dbReference type="InterPro" id="IPR050090">
    <property type="entry name" value="Tyrosine_recombinase_XerCD"/>
</dbReference>
<evidence type="ECO:0000313" key="5">
    <source>
        <dbReference type="Proteomes" id="UP000078354"/>
    </source>
</evidence>
<dbReference type="GO" id="GO:0003677">
    <property type="term" value="F:DNA binding"/>
    <property type="evidence" value="ECO:0007669"/>
    <property type="project" value="InterPro"/>
</dbReference>
<proteinExistence type="predicted"/>
<evidence type="ECO:0000259" key="3">
    <source>
        <dbReference type="PROSITE" id="PS51898"/>
    </source>
</evidence>
<evidence type="ECO:0000256" key="2">
    <source>
        <dbReference type="ARBA" id="ARBA00023172"/>
    </source>
</evidence>
<dbReference type="GO" id="GO:0015074">
    <property type="term" value="P:DNA integration"/>
    <property type="evidence" value="ECO:0007669"/>
    <property type="project" value="UniProtKB-KW"/>
</dbReference>
<dbReference type="InterPro" id="IPR011010">
    <property type="entry name" value="DNA_brk_join_enz"/>
</dbReference>
<keyword evidence="5" id="KW-1185">Reference proteome</keyword>
<dbReference type="GO" id="GO:0006310">
    <property type="term" value="P:DNA recombination"/>
    <property type="evidence" value="ECO:0007669"/>
    <property type="project" value="UniProtKB-KW"/>
</dbReference>
<dbReference type="Pfam" id="PF00589">
    <property type="entry name" value="Phage_integrase"/>
    <property type="match status" value="1"/>
</dbReference>
<dbReference type="Proteomes" id="UP000078354">
    <property type="component" value="Chromosome"/>
</dbReference>
<dbReference type="EMBL" id="CP014870">
    <property type="protein sequence ID" value="ANJ57429.1"/>
    <property type="molecule type" value="Genomic_DNA"/>
</dbReference>
<organism evidence="4 5">
    <name type="scientific">Pseudomonas silesiensis</name>
    <dbReference type="NCBI Taxonomy" id="1853130"/>
    <lineage>
        <taxon>Bacteria</taxon>
        <taxon>Pseudomonadati</taxon>
        <taxon>Pseudomonadota</taxon>
        <taxon>Gammaproteobacteria</taxon>
        <taxon>Pseudomonadales</taxon>
        <taxon>Pseudomonadaceae</taxon>
        <taxon>Pseudomonas</taxon>
    </lineage>
</organism>
<reference evidence="4 5" key="1">
    <citation type="journal article" date="2018" name="Syst. Appl. Microbiol.">
        <title>Pseudomonas silesiensis sp. nov. strain A3T isolated from a biological pesticide sewage treatment plant and analysis of the complete genome sequence.</title>
        <authorList>
            <person name="Kaminski M.A."/>
            <person name="Furmanczyk E.M."/>
            <person name="Sobczak A."/>
            <person name="Dziembowski A."/>
            <person name="Lipinski L."/>
        </authorList>
    </citation>
    <scope>NUCLEOTIDE SEQUENCE [LARGE SCALE GENOMIC DNA]</scope>
    <source>
        <strain evidence="4 5">A3</strain>
    </source>
</reference>
<evidence type="ECO:0000256" key="1">
    <source>
        <dbReference type="ARBA" id="ARBA00022908"/>
    </source>
</evidence>
<feature type="domain" description="Tyr recombinase" evidence="3">
    <location>
        <begin position="2"/>
        <end position="180"/>
    </location>
</feature>
<dbReference type="PROSITE" id="PS51898">
    <property type="entry name" value="TYR_RECOMBINASE"/>
    <property type="match status" value="1"/>
</dbReference>
<keyword evidence="1" id="KW-0229">DNA integration</keyword>
<evidence type="ECO:0000313" key="4">
    <source>
        <dbReference type="EMBL" id="ANJ57429.1"/>
    </source>
</evidence>
<dbReference type="AlphaFoldDB" id="A0A191YXF0"/>
<dbReference type="STRING" id="1853130.PMA3_20610"/>
<dbReference type="PANTHER" id="PTHR30349">
    <property type="entry name" value="PHAGE INTEGRASE-RELATED"/>
    <property type="match status" value="1"/>
</dbReference>
<keyword evidence="2" id="KW-0233">DNA recombination</keyword>
<protein>
    <submittedName>
        <fullName evidence="4">Integrase</fullName>
    </submittedName>
</protein>
<dbReference type="RefSeq" id="WP_064678920.1">
    <property type="nucleotide sequence ID" value="NZ_CP014870.1"/>
</dbReference>
<sequence>MQLVEAVKTSAEVDQVAHKLTLNARGNPLYADLWMFGLQVALRISDLLTITYEEALQGRVMIKESKTGKVRNITLNTKAVAIVKKRRDANPHHTYLFEVQSNRAKDKPVSRIAVATAFKAVGDELGISLGTHSMRKTRGWLMHSSGVSIEMICRVLNHSSPAITMAYIGITQDQVDATYHEFVI</sequence>
<dbReference type="SUPFAM" id="SSF56349">
    <property type="entry name" value="DNA breaking-rejoining enzymes"/>
    <property type="match status" value="1"/>
</dbReference>
<gene>
    <name evidence="4" type="ORF">PMA3_20610</name>
</gene>